<proteinExistence type="predicted"/>
<organism evidence="3 4">
    <name type="scientific">Cylindrobasidium torrendii FP15055 ss-10</name>
    <dbReference type="NCBI Taxonomy" id="1314674"/>
    <lineage>
        <taxon>Eukaryota</taxon>
        <taxon>Fungi</taxon>
        <taxon>Dikarya</taxon>
        <taxon>Basidiomycota</taxon>
        <taxon>Agaricomycotina</taxon>
        <taxon>Agaricomycetes</taxon>
        <taxon>Agaricomycetidae</taxon>
        <taxon>Agaricales</taxon>
        <taxon>Marasmiineae</taxon>
        <taxon>Physalacriaceae</taxon>
        <taxon>Cylindrobasidium</taxon>
    </lineage>
</organism>
<dbReference type="PROSITE" id="PS50137">
    <property type="entry name" value="DS_RBD"/>
    <property type="match status" value="1"/>
</dbReference>
<evidence type="ECO:0000259" key="2">
    <source>
        <dbReference type="PROSITE" id="PS50137"/>
    </source>
</evidence>
<gene>
    <name evidence="3" type="ORF">CYLTODRAFT_455817</name>
</gene>
<feature type="domain" description="DRBM" evidence="2">
    <location>
        <begin position="40"/>
        <end position="72"/>
    </location>
</feature>
<dbReference type="Gene3D" id="3.30.160.20">
    <property type="match status" value="1"/>
</dbReference>
<name>A0A0D7B650_9AGAR</name>
<keyword evidence="4" id="KW-1185">Reference proteome</keyword>
<dbReference type="InterPro" id="IPR014720">
    <property type="entry name" value="dsRBD_dom"/>
</dbReference>
<accession>A0A0D7B650</accession>
<evidence type="ECO:0000313" key="4">
    <source>
        <dbReference type="Proteomes" id="UP000054007"/>
    </source>
</evidence>
<keyword evidence="1" id="KW-0694">RNA-binding</keyword>
<dbReference type="Pfam" id="PF00035">
    <property type="entry name" value="dsrm"/>
    <property type="match status" value="1"/>
</dbReference>
<protein>
    <recommendedName>
        <fullName evidence="2">DRBM domain-containing protein</fullName>
    </recommendedName>
</protein>
<dbReference type="GO" id="GO:0003723">
    <property type="term" value="F:RNA binding"/>
    <property type="evidence" value="ECO:0007669"/>
    <property type="project" value="UniProtKB-UniRule"/>
</dbReference>
<evidence type="ECO:0000313" key="3">
    <source>
        <dbReference type="EMBL" id="KIY65982.1"/>
    </source>
</evidence>
<reference evidence="3 4" key="1">
    <citation type="journal article" date="2015" name="Fungal Genet. Biol.">
        <title>Evolution of novel wood decay mechanisms in Agaricales revealed by the genome sequences of Fistulina hepatica and Cylindrobasidium torrendii.</title>
        <authorList>
            <person name="Floudas D."/>
            <person name="Held B.W."/>
            <person name="Riley R."/>
            <person name="Nagy L.G."/>
            <person name="Koehler G."/>
            <person name="Ransdell A.S."/>
            <person name="Younus H."/>
            <person name="Chow J."/>
            <person name="Chiniquy J."/>
            <person name="Lipzen A."/>
            <person name="Tritt A."/>
            <person name="Sun H."/>
            <person name="Haridas S."/>
            <person name="LaButti K."/>
            <person name="Ohm R.A."/>
            <person name="Kues U."/>
            <person name="Blanchette R.A."/>
            <person name="Grigoriev I.V."/>
            <person name="Minto R.E."/>
            <person name="Hibbett D.S."/>
        </authorList>
    </citation>
    <scope>NUCLEOTIDE SEQUENCE [LARGE SCALE GENOMIC DNA]</scope>
    <source>
        <strain evidence="3 4">FP15055 ss-10</strain>
    </source>
</reference>
<dbReference type="SUPFAM" id="SSF54768">
    <property type="entry name" value="dsRNA-binding domain-like"/>
    <property type="match status" value="1"/>
</dbReference>
<dbReference type="EMBL" id="KN880570">
    <property type="protein sequence ID" value="KIY65982.1"/>
    <property type="molecule type" value="Genomic_DNA"/>
</dbReference>
<dbReference type="OrthoDB" id="3246846at2759"/>
<sequence length="74" mass="7765">MTMPKFVTLLNNHYQALGDTSVISYPESVTGPSDKARWTVVFSGRVLGTGVGPSKAAAKEESAKAALKLLGLIS</sequence>
<evidence type="ECO:0000256" key="1">
    <source>
        <dbReference type="PROSITE-ProRule" id="PRU00266"/>
    </source>
</evidence>
<dbReference type="AlphaFoldDB" id="A0A0D7B650"/>
<dbReference type="SMART" id="SM00358">
    <property type="entry name" value="DSRM"/>
    <property type="match status" value="1"/>
</dbReference>
<dbReference type="Proteomes" id="UP000054007">
    <property type="component" value="Unassembled WGS sequence"/>
</dbReference>